<name>A0A6I6JRE1_9BACT</name>
<dbReference type="RefSeq" id="WP_158868728.1">
    <property type="nucleotide sequence ID" value="NZ_CP046401.1"/>
</dbReference>
<dbReference type="PANTHER" id="PTHR46268">
    <property type="entry name" value="STRESS RESPONSE PROTEIN NHAX"/>
    <property type="match status" value="1"/>
</dbReference>
<reference evidence="3 4" key="1">
    <citation type="submission" date="2019-11" db="EMBL/GenBank/DDBJ databases">
        <authorList>
            <person name="Zheng R.K."/>
            <person name="Sun C.M."/>
        </authorList>
    </citation>
    <scope>NUCLEOTIDE SEQUENCE [LARGE SCALE GENOMIC DNA]</scope>
    <source>
        <strain evidence="3 4">WC007</strain>
    </source>
</reference>
<evidence type="ECO:0000313" key="3">
    <source>
        <dbReference type="EMBL" id="QGY45585.1"/>
    </source>
</evidence>
<dbReference type="Gene3D" id="3.40.50.620">
    <property type="entry name" value="HUPs"/>
    <property type="match status" value="2"/>
</dbReference>
<proteinExistence type="inferred from homology"/>
<dbReference type="KEGG" id="mcos:GM418_18480"/>
<sequence length="286" mass="33004">MNQMSNSILAYIPQNSNAKSVLKQFLRFHKPLKMRIFFLNILERSSFLTMGLQPKKKDSIKDHAKQNLIDFLKKTTKKELPDEFIPRIKMGEKLSTLIKESKNGGYDFIALDKNDSGLKNTMINKLIIRSHCPVLLLNKKTSLKKIKTIVVPIDISQTTTKRLFWATFFAKKWKAKVKIVSALNIDINEGRSLARKNADHLKEMLNKRGVECEVEILKVHNQLKHKVILDYITEENPDLIIIRTHQESIFADRRIGQFVTQIVYGCEMPVFTVGHSTQSLSLDNIR</sequence>
<dbReference type="CDD" id="cd00293">
    <property type="entry name" value="USP-like"/>
    <property type="match status" value="1"/>
</dbReference>
<evidence type="ECO:0000259" key="2">
    <source>
        <dbReference type="Pfam" id="PF00582"/>
    </source>
</evidence>
<accession>A0A6I6JRE1</accession>
<dbReference type="SUPFAM" id="SSF52402">
    <property type="entry name" value="Adenine nucleotide alpha hydrolases-like"/>
    <property type="match status" value="2"/>
</dbReference>
<comment type="similarity">
    <text evidence="1">Belongs to the universal stress protein A family.</text>
</comment>
<dbReference type="EMBL" id="CP046401">
    <property type="protein sequence ID" value="QGY45585.1"/>
    <property type="molecule type" value="Genomic_DNA"/>
</dbReference>
<dbReference type="InterPro" id="IPR014729">
    <property type="entry name" value="Rossmann-like_a/b/a_fold"/>
</dbReference>
<organism evidence="3 4">
    <name type="scientific">Maribellus comscasis</name>
    <dbReference type="NCBI Taxonomy" id="2681766"/>
    <lineage>
        <taxon>Bacteria</taxon>
        <taxon>Pseudomonadati</taxon>
        <taxon>Bacteroidota</taxon>
        <taxon>Bacteroidia</taxon>
        <taxon>Marinilabiliales</taxon>
        <taxon>Prolixibacteraceae</taxon>
        <taxon>Maribellus</taxon>
    </lineage>
</organism>
<evidence type="ECO:0000256" key="1">
    <source>
        <dbReference type="ARBA" id="ARBA00008791"/>
    </source>
</evidence>
<evidence type="ECO:0000313" key="4">
    <source>
        <dbReference type="Proteomes" id="UP000428260"/>
    </source>
</evidence>
<gene>
    <name evidence="3" type="ORF">GM418_18480</name>
</gene>
<dbReference type="PANTHER" id="PTHR46268:SF6">
    <property type="entry name" value="UNIVERSAL STRESS PROTEIN UP12"/>
    <property type="match status" value="1"/>
</dbReference>
<dbReference type="Proteomes" id="UP000428260">
    <property type="component" value="Chromosome"/>
</dbReference>
<feature type="domain" description="UspA" evidence="2">
    <location>
        <begin position="146"/>
        <end position="273"/>
    </location>
</feature>
<keyword evidence="4" id="KW-1185">Reference proteome</keyword>
<dbReference type="InterPro" id="IPR006016">
    <property type="entry name" value="UspA"/>
</dbReference>
<dbReference type="AlphaFoldDB" id="A0A6I6JRE1"/>
<protein>
    <recommendedName>
        <fullName evidence="2">UspA domain-containing protein</fullName>
    </recommendedName>
</protein>
<dbReference type="Pfam" id="PF00582">
    <property type="entry name" value="Usp"/>
    <property type="match status" value="1"/>
</dbReference>